<dbReference type="PIRSF" id="PIRSF004640">
    <property type="entry name" value="IspG"/>
    <property type="match status" value="1"/>
</dbReference>
<dbReference type="InterPro" id="IPR045854">
    <property type="entry name" value="NO2/SO3_Rdtase_4Fe4S_sf"/>
</dbReference>
<dbReference type="GO" id="GO:0141197">
    <property type="term" value="F:4-hydroxy-3-methylbut-2-enyl-diphosphate synthase activity (flavodoxin)"/>
    <property type="evidence" value="ECO:0007669"/>
    <property type="project" value="UniProtKB-EC"/>
</dbReference>
<dbReference type="GO" id="GO:0051539">
    <property type="term" value="F:4 iron, 4 sulfur cluster binding"/>
    <property type="evidence" value="ECO:0007669"/>
    <property type="project" value="UniProtKB-UniRule"/>
</dbReference>
<feature type="binding site" evidence="7">
    <location>
        <position position="321"/>
    </location>
    <ligand>
        <name>[4Fe-4S] cluster</name>
        <dbReference type="ChEBI" id="CHEBI:49883"/>
    </ligand>
</feature>
<dbReference type="InterPro" id="IPR011005">
    <property type="entry name" value="Dihydropteroate_synth-like_sf"/>
</dbReference>
<dbReference type="Gene3D" id="3.30.413.10">
    <property type="entry name" value="Sulfite Reductase Hemoprotein, domain 1"/>
    <property type="match status" value="1"/>
</dbReference>
<dbReference type="GO" id="GO:0019288">
    <property type="term" value="P:isopentenyl diphosphate biosynthetic process, methylerythritol 4-phosphate pathway"/>
    <property type="evidence" value="ECO:0007669"/>
    <property type="project" value="UniProtKB-UniRule"/>
</dbReference>
<dbReference type="PANTHER" id="PTHR30454">
    <property type="entry name" value="4-HYDROXY-3-METHYLBUT-2-EN-1-YL DIPHOSPHATE SYNTHASE"/>
    <property type="match status" value="1"/>
</dbReference>
<sequence length="364" mass="39737">MIRPVWAFLNLKGEVMKREDTKRIYVGNVAVGNGARVTVQSMTNTDTKDIESTVKQIKEFESVGCDISRSAINDLEDAKAIPIIKSMTNIPFVADIQFHHKLAIAAIENGCDCIRINPGNIGGIDRVKEIVDCCKHHKISMRIGVNSGSVNQKFIDKYHGVNVDSICYSCLDQIRMIEDMGFDDIKLSLKSSNVNMSIKAYEKMSELCNYPLHVGITEAGPSTKGIIKSSVGIGSILSKGIGDTIRVSLTGDPKEEIIVGRQILMSLGLLNEGIEIISCPTCARTKIDLISLVNEAEKKLDKIDKHIKVAIMGCVVNGPGEAKEADIGIAGGNGVGLIFKKGEIVRKVKEEELLDVLIEEIERL</sequence>
<dbReference type="SUPFAM" id="SSF51604">
    <property type="entry name" value="Enolase C-terminal domain-like"/>
    <property type="match status" value="1"/>
</dbReference>
<comment type="catalytic activity">
    <reaction evidence="7">
        <text>(2E)-4-hydroxy-3-methylbut-2-enyl diphosphate + oxidized [flavodoxin] + H2O + 2 H(+) = 2-C-methyl-D-erythritol 2,4-cyclic diphosphate + reduced [flavodoxin]</text>
        <dbReference type="Rhea" id="RHEA:43604"/>
        <dbReference type="Rhea" id="RHEA-COMP:10622"/>
        <dbReference type="Rhea" id="RHEA-COMP:10623"/>
        <dbReference type="ChEBI" id="CHEBI:15377"/>
        <dbReference type="ChEBI" id="CHEBI:15378"/>
        <dbReference type="ChEBI" id="CHEBI:57618"/>
        <dbReference type="ChEBI" id="CHEBI:58210"/>
        <dbReference type="ChEBI" id="CHEBI:58483"/>
        <dbReference type="ChEBI" id="CHEBI:128753"/>
        <dbReference type="EC" id="1.17.7.3"/>
    </reaction>
</comment>
<proteinExistence type="inferred from homology"/>
<dbReference type="Pfam" id="PF04551">
    <property type="entry name" value="GcpE"/>
    <property type="match status" value="1"/>
</dbReference>
<dbReference type="GO" id="GO:0046429">
    <property type="term" value="F:4-hydroxy-3-methylbut-2-en-1-yl diphosphate synthase activity (ferredoxin)"/>
    <property type="evidence" value="ECO:0007669"/>
    <property type="project" value="UniProtKB-UniRule"/>
</dbReference>
<dbReference type="HOGENOM" id="CLU_042258_0_0_9"/>
<feature type="binding site" evidence="7">
    <location>
        <position position="279"/>
    </location>
    <ligand>
        <name>[4Fe-4S] cluster</name>
        <dbReference type="ChEBI" id="CHEBI:49883"/>
    </ligand>
</feature>
<dbReference type="GO" id="GO:0016114">
    <property type="term" value="P:terpenoid biosynthetic process"/>
    <property type="evidence" value="ECO:0007669"/>
    <property type="project" value="InterPro"/>
</dbReference>
<dbReference type="Proteomes" id="UP000004063">
    <property type="component" value="Chromosome"/>
</dbReference>
<gene>
    <name evidence="7 10" type="primary">ispG</name>
    <name evidence="10" type="ORF">HMPREF0391_11472</name>
</gene>
<feature type="domain" description="IspG C-terminal" evidence="9">
    <location>
        <begin position="275"/>
        <end position="362"/>
    </location>
</feature>
<evidence type="ECO:0000256" key="1">
    <source>
        <dbReference type="ARBA" id="ARBA00022485"/>
    </source>
</evidence>
<dbReference type="FunFam" id="3.20.20.20:FF:000001">
    <property type="entry name" value="4-hydroxy-3-methylbut-2-en-1-yl diphosphate synthase (flavodoxin)"/>
    <property type="match status" value="1"/>
</dbReference>
<dbReference type="NCBIfam" id="TIGR00612">
    <property type="entry name" value="ispG_gcpE"/>
    <property type="match status" value="1"/>
</dbReference>
<dbReference type="EC" id="1.17.7.3" evidence="7"/>
<evidence type="ECO:0000313" key="10">
    <source>
        <dbReference type="EMBL" id="EFH92500.1"/>
    </source>
</evidence>
<dbReference type="HAMAP" id="MF_00159">
    <property type="entry name" value="IspG"/>
    <property type="match status" value="1"/>
</dbReference>
<dbReference type="InterPro" id="IPR004588">
    <property type="entry name" value="IspG_bac-typ"/>
</dbReference>
<accession>D6SAK0</accession>
<dbReference type="AlphaFoldDB" id="D6SAK0"/>
<keyword evidence="1 7" id="KW-0004">4Fe-4S</keyword>
<dbReference type="SUPFAM" id="SSF56014">
    <property type="entry name" value="Nitrite and sulphite reductase 4Fe-4S domain-like"/>
    <property type="match status" value="1"/>
</dbReference>
<keyword evidence="2 7" id="KW-0479">Metal-binding</keyword>
<protein>
    <recommendedName>
        <fullName evidence="7">4-hydroxy-3-methylbut-2-en-1-yl diphosphate synthase (flavodoxin)</fullName>
        <ecNumber evidence="7">1.17.7.3</ecNumber>
    </recommendedName>
    <alternativeName>
        <fullName evidence="7">1-hydroxy-2-methyl-2-(E)-butenyl 4-diphosphate synthase</fullName>
    </alternativeName>
</protein>
<evidence type="ECO:0000256" key="3">
    <source>
        <dbReference type="ARBA" id="ARBA00023002"/>
    </source>
</evidence>
<dbReference type="InterPro" id="IPR058579">
    <property type="entry name" value="IspG_C"/>
</dbReference>
<dbReference type="EMBL" id="ACHM02000003">
    <property type="protein sequence ID" value="EFH92500.1"/>
    <property type="molecule type" value="Genomic_DNA"/>
</dbReference>
<evidence type="ECO:0000259" key="8">
    <source>
        <dbReference type="Pfam" id="PF04551"/>
    </source>
</evidence>
<dbReference type="GO" id="GO:0005506">
    <property type="term" value="F:iron ion binding"/>
    <property type="evidence" value="ECO:0007669"/>
    <property type="project" value="InterPro"/>
</dbReference>
<evidence type="ECO:0000256" key="2">
    <source>
        <dbReference type="ARBA" id="ARBA00022723"/>
    </source>
</evidence>
<dbReference type="Gene3D" id="3.20.20.20">
    <property type="entry name" value="Dihydropteroate synthase-like"/>
    <property type="match status" value="1"/>
</dbReference>
<keyword evidence="5 7" id="KW-0411">Iron-sulfur</keyword>
<dbReference type="STRING" id="525282.HMPREF0391_11472"/>
<name>D6SAK0_FINMA</name>
<comment type="function">
    <text evidence="7">Converts 2C-methyl-D-erythritol 2,4-cyclodiphosphate (ME-2,4cPP) into 1-hydroxy-2-methyl-2-(E)-butenyl 4-diphosphate.</text>
</comment>
<feature type="binding site" evidence="7">
    <location>
        <position position="314"/>
    </location>
    <ligand>
        <name>[4Fe-4S] cluster</name>
        <dbReference type="ChEBI" id="CHEBI:49883"/>
    </ligand>
</feature>
<keyword evidence="3 7" id="KW-0560">Oxidoreductase</keyword>
<dbReference type="Pfam" id="PF26540">
    <property type="entry name" value="GcpE_C"/>
    <property type="match status" value="1"/>
</dbReference>
<dbReference type="NCBIfam" id="NF001540">
    <property type="entry name" value="PRK00366.1"/>
    <property type="match status" value="1"/>
</dbReference>
<evidence type="ECO:0000256" key="4">
    <source>
        <dbReference type="ARBA" id="ARBA00023004"/>
    </source>
</evidence>
<dbReference type="InterPro" id="IPR058578">
    <property type="entry name" value="IspG_TIM"/>
</dbReference>
<dbReference type="InterPro" id="IPR036849">
    <property type="entry name" value="Enolase-like_C_sf"/>
</dbReference>
<dbReference type="UniPathway" id="UPA00056">
    <property type="reaction ID" value="UER00096"/>
</dbReference>
<reference evidence="10" key="1">
    <citation type="submission" date="2010-05" db="EMBL/GenBank/DDBJ databases">
        <authorList>
            <person name="Muzny D."/>
            <person name="Qin X."/>
            <person name="Buhay C."/>
            <person name="Dugan-Rocha S."/>
            <person name="Ding Y."/>
            <person name="Chen G."/>
            <person name="Hawes A."/>
            <person name="Holder M."/>
            <person name="Jhangiani S."/>
            <person name="Johnson A."/>
            <person name="Khan Z."/>
            <person name="Li Z."/>
            <person name="Liu W."/>
            <person name="Liu X."/>
            <person name="Perez L."/>
            <person name="Shen H."/>
            <person name="Wang Q."/>
            <person name="Watt J."/>
            <person name="Xi L."/>
            <person name="Xin Y."/>
            <person name="Zhou J."/>
            <person name="Deng J."/>
            <person name="Jiang H."/>
            <person name="Liu Y."/>
            <person name="Qu J."/>
            <person name="Song X.-Z."/>
            <person name="Zhang L."/>
            <person name="Villasana D."/>
            <person name="Johnson A."/>
            <person name="Liu J."/>
            <person name="Liyanage D."/>
            <person name="Lorensuhewa L."/>
            <person name="Robinson T."/>
            <person name="Song A."/>
            <person name="Song B.-B."/>
            <person name="Dinh H."/>
            <person name="Thornton R."/>
            <person name="Coyle M."/>
            <person name="Francisco L."/>
            <person name="Jackson L."/>
            <person name="Javaid M."/>
            <person name="Korchina V."/>
            <person name="Kovar C."/>
            <person name="Mata R."/>
            <person name="Mathew T."/>
            <person name="Ngo R."/>
            <person name="Nguyen L."/>
            <person name="Nguyen N."/>
            <person name="Okwuonu G."/>
            <person name="Ongeri F."/>
            <person name="Pham C."/>
            <person name="Simmons D."/>
            <person name="Wilczek-Boney K."/>
            <person name="Hale W."/>
            <person name="Jakkamsetti A."/>
            <person name="Pham P."/>
            <person name="Ruth R."/>
            <person name="San Lucas F."/>
            <person name="Warren J."/>
            <person name="Zhang J."/>
            <person name="Zhao Z."/>
            <person name="Zhou C."/>
            <person name="Zhu D."/>
            <person name="Lee S."/>
            <person name="Bess C."/>
            <person name="Blankenburg K."/>
            <person name="Forbes L."/>
            <person name="Fu Q."/>
            <person name="Gubbala S."/>
            <person name="Hirani K."/>
            <person name="Jayaseelan J.C."/>
            <person name="Lara F."/>
            <person name="Munidasa M."/>
            <person name="Palculict T."/>
            <person name="Patil S."/>
            <person name="Pu L.-L."/>
            <person name="Saada N."/>
            <person name="Tang L."/>
            <person name="Weissenberger G."/>
            <person name="Zhu Y."/>
            <person name="Hemphill L."/>
            <person name="Shang Y."/>
            <person name="Youmans B."/>
            <person name="Ayvaz T."/>
            <person name="Ross M."/>
            <person name="Santibanez J."/>
            <person name="Aqrawi P."/>
            <person name="Gross S."/>
            <person name="Joshi V."/>
            <person name="Fowler G."/>
            <person name="Nazareth L."/>
            <person name="Reid J."/>
            <person name="Worley K."/>
            <person name="Petrosino J."/>
            <person name="Highlander S."/>
            <person name="Gibbs R."/>
        </authorList>
    </citation>
    <scope>NUCLEOTIDE SEQUENCE [LARGE SCALE GENOMIC DNA]</scope>
    <source>
        <strain evidence="10">ATCC 53516</strain>
    </source>
</reference>
<dbReference type="InterPro" id="IPR016425">
    <property type="entry name" value="IspG_bac"/>
</dbReference>
<feature type="binding site" evidence="7">
    <location>
        <position position="282"/>
    </location>
    <ligand>
        <name>[4Fe-4S] cluster</name>
        <dbReference type="ChEBI" id="CHEBI:49883"/>
    </ligand>
</feature>
<keyword evidence="6 7" id="KW-0414">Isoprene biosynthesis</keyword>
<organism evidence="10">
    <name type="scientific">Finegoldia magna ATCC 53516</name>
    <dbReference type="NCBI Taxonomy" id="525282"/>
    <lineage>
        <taxon>Bacteria</taxon>
        <taxon>Bacillati</taxon>
        <taxon>Bacillota</taxon>
        <taxon>Tissierellia</taxon>
        <taxon>Tissierellales</taxon>
        <taxon>Peptoniphilaceae</taxon>
        <taxon>Finegoldia</taxon>
    </lineage>
</organism>
<comment type="caution">
    <text evidence="10">The sequence shown here is derived from an EMBL/GenBank/DDBJ whole genome shotgun (WGS) entry which is preliminary data.</text>
</comment>
<evidence type="ECO:0000256" key="5">
    <source>
        <dbReference type="ARBA" id="ARBA00023014"/>
    </source>
</evidence>
<evidence type="ECO:0000256" key="6">
    <source>
        <dbReference type="ARBA" id="ARBA00023229"/>
    </source>
</evidence>
<evidence type="ECO:0000256" key="7">
    <source>
        <dbReference type="HAMAP-Rule" id="MF_00159"/>
    </source>
</evidence>
<comment type="similarity">
    <text evidence="7">Belongs to the IspG family.</text>
</comment>
<feature type="domain" description="IspG TIM-barrel" evidence="8">
    <location>
        <begin position="21"/>
        <end position="260"/>
    </location>
</feature>
<comment type="pathway">
    <text evidence="7">Isoprenoid biosynthesis; isopentenyl diphosphate biosynthesis via DXP pathway; isopentenyl diphosphate from 1-deoxy-D-xylulose 5-phosphate: step 5/6.</text>
</comment>
<dbReference type="eggNOG" id="COG0821">
    <property type="taxonomic scope" value="Bacteria"/>
</dbReference>
<keyword evidence="4 7" id="KW-0408">Iron</keyword>
<dbReference type="PANTHER" id="PTHR30454:SF0">
    <property type="entry name" value="4-HYDROXY-3-METHYLBUT-2-EN-1-YL DIPHOSPHATE SYNTHASE (FERREDOXIN), CHLOROPLASTIC"/>
    <property type="match status" value="1"/>
</dbReference>
<comment type="cofactor">
    <cofactor evidence="7">
        <name>[4Fe-4S] cluster</name>
        <dbReference type="ChEBI" id="CHEBI:49883"/>
    </cofactor>
    <text evidence="7">Binds 1 [4Fe-4S] cluster.</text>
</comment>
<evidence type="ECO:0000259" key="9">
    <source>
        <dbReference type="Pfam" id="PF26540"/>
    </source>
</evidence>